<keyword evidence="5" id="KW-0812">Transmembrane</keyword>
<keyword evidence="1" id="KW-1003">Cell membrane</keyword>
<evidence type="ECO:0000256" key="7">
    <source>
        <dbReference type="ARBA" id="ARBA00022984"/>
    </source>
</evidence>
<dbReference type="GO" id="GO:0071555">
    <property type="term" value="P:cell wall organization"/>
    <property type="evidence" value="ECO:0007669"/>
    <property type="project" value="UniProtKB-KW"/>
</dbReference>
<keyword evidence="3" id="KW-0328">Glycosyltransferase</keyword>
<evidence type="ECO:0000313" key="13">
    <source>
        <dbReference type="Proteomes" id="UP000030185"/>
    </source>
</evidence>
<keyword evidence="4" id="KW-0808">Transferase</keyword>
<evidence type="ECO:0000256" key="8">
    <source>
        <dbReference type="ARBA" id="ARBA00022989"/>
    </source>
</evidence>
<feature type="domain" description="Glycosyl transferase family 51" evidence="11">
    <location>
        <begin position="426"/>
        <end position="575"/>
    </location>
</feature>
<organism evidence="12 13">
    <name type="scientific">Sporocytophaga myxococcoides</name>
    <dbReference type="NCBI Taxonomy" id="153721"/>
    <lineage>
        <taxon>Bacteria</taxon>
        <taxon>Pseudomonadati</taxon>
        <taxon>Bacteroidota</taxon>
        <taxon>Cytophagia</taxon>
        <taxon>Cytophagales</taxon>
        <taxon>Cytophagaceae</taxon>
        <taxon>Sporocytophaga</taxon>
    </lineage>
</organism>
<dbReference type="GO" id="GO:0009252">
    <property type="term" value="P:peptidoglycan biosynthetic process"/>
    <property type="evidence" value="ECO:0007669"/>
    <property type="project" value="UniProtKB-KW"/>
</dbReference>
<proteinExistence type="predicted"/>
<keyword evidence="2" id="KW-0997">Cell inner membrane</keyword>
<comment type="caution">
    <text evidence="12">The sequence shown here is derived from an EMBL/GenBank/DDBJ whole genome shotgun (WGS) entry which is preliminary data.</text>
</comment>
<gene>
    <name evidence="12" type="ORF">MYP_467</name>
</gene>
<evidence type="ECO:0000259" key="11">
    <source>
        <dbReference type="Pfam" id="PF00912"/>
    </source>
</evidence>
<dbReference type="InterPro" id="IPR001264">
    <property type="entry name" value="Glyco_trans_51"/>
</dbReference>
<dbReference type="GO" id="GO:0008360">
    <property type="term" value="P:regulation of cell shape"/>
    <property type="evidence" value="ECO:0007669"/>
    <property type="project" value="UniProtKB-KW"/>
</dbReference>
<dbReference type="eggNOG" id="COG0744">
    <property type="taxonomic scope" value="Bacteria"/>
</dbReference>
<evidence type="ECO:0000256" key="6">
    <source>
        <dbReference type="ARBA" id="ARBA00022960"/>
    </source>
</evidence>
<dbReference type="OrthoDB" id="9766909at2"/>
<dbReference type="Gene3D" id="1.10.3810.10">
    <property type="entry name" value="Biosynthetic peptidoglycan transglycosylase-like"/>
    <property type="match status" value="1"/>
</dbReference>
<dbReference type="AlphaFoldDB" id="A0A098L8T8"/>
<dbReference type="PANTHER" id="PTHR30400:SF0">
    <property type="entry name" value="BIOSYNTHETIC PEPTIDOGLYCAN TRANSGLYCOSYLASE"/>
    <property type="match status" value="1"/>
</dbReference>
<evidence type="ECO:0000256" key="4">
    <source>
        <dbReference type="ARBA" id="ARBA00022679"/>
    </source>
</evidence>
<dbReference type="EMBL" id="BBLT01000001">
    <property type="protein sequence ID" value="GAL83241.1"/>
    <property type="molecule type" value="Genomic_DNA"/>
</dbReference>
<evidence type="ECO:0000256" key="10">
    <source>
        <dbReference type="ARBA" id="ARBA00023316"/>
    </source>
</evidence>
<reference evidence="12 13" key="1">
    <citation type="submission" date="2014-09" db="EMBL/GenBank/DDBJ databases">
        <title>Sporocytophaga myxococcoides PG-01 genome sequencing.</title>
        <authorList>
            <person name="Liu L."/>
            <person name="Gao P.J."/>
            <person name="Chen G.J."/>
            <person name="Wang L.S."/>
        </authorList>
    </citation>
    <scope>NUCLEOTIDE SEQUENCE [LARGE SCALE GENOMIC DNA]</scope>
    <source>
        <strain evidence="12 13">PG-01</strain>
    </source>
</reference>
<dbReference type="RefSeq" id="WP_045457827.1">
    <property type="nucleotide sequence ID" value="NZ_BBLT01000001.1"/>
</dbReference>
<evidence type="ECO:0000313" key="12">
    <source>
        <dbReference type="EMBL" id="GAL83241.1"/>
    </source>
</evidence>
<dbReference type="InterPro" id="IPR011812">
    <property type="entry name" value="Pep_trsgly"/>
</dbReference>
<evidence type="ECO:0000256" key="3">
    <source>
        <dbReference type="ARBA" id="ARBA00022676"/>
    </source>
</evidence>
<keyword evidence="8" id="KW-1133">Transmembrane helix</keyword>
<dbReference type="GO" id="GO:0009274">
    <property type="term" value="C:peptidoglycan-based cell wall"/>
    <property type="evidence" value="ECO:0007669"/>
    <property type="project" value="InterPro"/>
</dbReference>
<evidence type="ECO:0000256" key="1">
    <source>
        <dbReference type="ARBA" id="ARBA00022475"/>
    </source>
</evidence>
<keyword evidence="13" id="KW-1185">Reference proteome</keyword>
<dbReference type="STRING" id="153721.MYP_467"/>
<dbReference type="PANTHER" id="PTHR30400">
    <property type="entry name" value="MONOFUNCTIONAL BIOSYNTHETIC PEPTIDOGLYCAN TRANSGLYCOSYLASE"/>
    <property type="match status" value="1"/>
</dbReference>
<dbReference type="Proteomes" id="UP000030185">
    <property type="component" value="Unassembled WGS sequence"/>
</dbReference>
<dbReference type="InterPro" id="IPR036950">
    <property type="entry name" value="PBP_transglycosylase"/>
</dbReference>
<dbReference type="InterPro" id="IPR023346">
    <property type="entry name" value="Lysozyme-like_dom_sf"/>
</dbReference>
<dbReference type="Pfam" id="PF00912">
    <property type="entry name" value="Transgly"/>
    <property type="match status" value="1"/>
</dbReference>
<dbReference type="GO" id="GO:0016020">
    <property type="term" value="C:membrane"/>
    <property type="evidence" value="ECO:0007669"/>
    <property type="project" value="InterPro"/>
</dbReference>
<protein>
    <submittedName>
        <fullName evidence="12">Penicillin-binding protein</fullName>
    </submittedName>
</protein>
<evidence type="ECO:0000256" key="2">
    <source>
        <dbReference type="ARBA" id="ARBA00022519"/>
    </source>
</evidence>
<dbReference type="GO" id="GO:0016763">
    <property type="term" value="F:pentosyltransferase activity"/>
    <property type="evidence" value="ECO:0007669"/>
    <property type="project" value="InterPro"/>
</dbReference>
<accession>A0A098L8T8</accession>
<keyword evidence="10" id="KW-0961">Cell wall biogenesis/degradation</keyword>
<keyword evidence="6" id="KW-0133">Cell shape</keyword>
<dbReference type="SUPFAM" id="SSF53955">
    <property type="entry name" value="Lysozyme-like"/>
    <property type="match status" value="1"/>
</dbReference>
<sequence>MNFSKLQRVVVILAVLSSIFILTIFLLRASIANWALGKVKEKFRTDYHATLSFNNISVHGLSGISGKEFYIVQDNKDTLTKAEALSFELDLFHALTGDFRFKSFSIRDGYFHPVKKGKEDNYSFLLNKGTNHESSDTSKGYGYMLNRLLRSSFKALPPKLKISGFNCVFIKDQKEFVFIIKKFFLYDQNYRSSIEIPDTHQVVLSEGQINKRKRLISGNLYGEVSSMEVPFLNDLFQLDFRFDTLTFNLAENRFSDEKLNLKGKIKFDALKIKHPKLDSNELAFKKIAVNYFISLEKSSVTFESDSAYLNDICLNGKATIDRKNQGIYSLNLNMPEMEAQKFFSSLPVGLFSSLEGIKVEGKLSYQLNFYLDRSMIDSLKFSSNFSESGFKVISYGKTDFSKMNNPFVHTAFEKGVAVKSFTVGIDNSEFTPIDQISPYLKNAVLCSEDGSFYWHKGFREDAFVMAMKDNIRKGKFARGGSTISMQLVKNVFLTREKTIARKVEEALIVWIIENKRLTGKERMYEVYLNIIEWGPGIYGIGNASKFYFNKKPSDLTIEESIFLASIVPQPKAFKYYFDGGGKLKPFLNQYFKKIGTLLLRKEIITEEENNKIVPLVKLTGGAAQYVFQDSLAIDSSFFQQDETLPSYFIKE</sequence>
<evidence type="ECO:0000256" key="9">
    <source>
        <dbReference type="ARBA" id="ARBA00023136"/>
    </source>
</evidence>
<keyword evidence="9" id="KW-0472">Membrane</keyword>
<name>A0A098L8T8_9BACT</name>
<evidence type="ECO:0000256" key="5">
    <source>
        <dbReference type="ARBA" id="ARBA00022692"/>
    </source>
</evidence>
<keyword evidence="7" id="KW-0573">Peptidoglycan synthesis</keyword>